<dbReference type="STRING" id="47427.A0A2H3DLG3"/>
<evidence type="ECO:0000313" key="2">
    <source>
        <dbReference type="Proteomes" id="UP000217790"/>
    </source>
</evidence>
<protein>
    <submittedName>
        <fullName evidence="1">Uncharacterized protein</fullName>
    </submittedName>
</protein>
<gene>
    <name evidence="1" type="ORF">ARMGADRAFT_1142777</name>
</gene>
<dbReference type="AlphaFoldDB" id="A0A2H3DLG3"/>
<dbReference type="Proteomes" id="UP000217790">
    <property type="component" value="Unassembled WGS sequence"/>
</dbReference>
<accession>A0A2H3DLG3</accession>
<keyword evidence="2" id="KW-1185">Reference proteome</keyword>
<reference evidence="2" key="1">
    <citation type="journal article" date="2017" name="Nat. Ecol. Evol.">
        <title>Genome expansion and lineage-specific genetic innovations in the forest pathogenic fungi Armillaria.</title>
        <authorList>
            <person name="Sipos G."/>
            <person name="Prasanna A.N."/>
            <person name="Walter M.C."/>
            <person name="O'Connor E."/>
            <person name="Balint B."/>
            <person name="Krizsan K."/>
            <person name="Kiss B."/>
            <person name="Hess J."/>
            <person name="Varga T."/>
            <person name="Slot J."/>
            <person name="Riley R."/>
            <person name="Boka B."/>
            <person name="Rigling D."/>
            <person name="Barry K."/>
            <person name="Lee J."/>
            <person name="Mihaltcheva S."/>
            <person name="LaButti K."/>
            <person name="Lipzen A."/>
            <person name="Waldron R."/>
            <person name="Moloney N.M."/>
            <person name="Sperisen C."/>
            <person name="Kredics L."/>
            <person name="Vagvoelgyi C."/>
            <person name="Patrignani A."/>
            <person name="Fitzpatrick D."/>
            <person name="Nagy I."/>
            <person name="Doyle S."/>
            <person name="Anderson J.B."/>
            <person name="Grigoriev I.V."/>
            <person name="Gueldener U."/>
            <person name="Muensterkoetter M."/>
            <person name="Nagy L.G."/>
        </authorList>
    </citation>
    <scope>NUCLEOTIDE SEQUENCE [LARGE SCALE GENOMIC DNA]</scope>
    <source>
        <strain evidence="2">Ar21-2</strain>
    </source>
</reference>
<organism evidence="1 2">
    <name type="scientific">Armillaria gallica</name>
    <name type="common">Bulbous honey fungus</name>
    <name type="synonym">Armillaria bulbosa</name>
    <dbReference type="NCBI Taxonomy" id="47427"/>
    <lineage>
        <taxon>Eukaryota</taxon>
        <taxon>Fungi</taxon>
        <taxon>Dikarya</taxon>
        <taxon>Basidiomycota</taxon>
        <taxon>Agaricomycotina</taxon>
        <taxon>Agaricomycetes</taxon>
        <taxon>Agaricomycetidae</taxon>
        <taxon>Agaricales</taxon>
        <taxon>Marasmiineae</taxon>
        <taxon>Physalacriaceae</taxon>
        <taxon>Armillaria</taxon>
    </lineage>
</organism>
<dbReference type="InParanoid" id="A0A2H3DLG3"/>
<evidence type="ECO:0000313" key="1">
    <source>
        <dbReference type="EMBL" id="PBK96071.1"/>
    </source>
</evidence>
<proteinExistence type="predicted"/>
<sequence length="225" mass="25079">MLDSNITLQVTGLIALADLPPITVRTTLSGTASYLGGLDTLVLGPGMHQQQSTSEINCGKYPITSTMTTSYVFRVENSTTVYYLQSIGITGHLITTRVYALGFVISRFINIVVIKWRNENEWKGKKEPSMQGDLFILLCHDRWVRLQGSVDDLKAMTSGQWLRDVTAMESFTITCVTMLVYGMPKQYERWLVLANELIAEMSWSDWAIDMGLVLPKSGEAGVVNV</sequence>
<dbReference type="OrthoDB" id="2956246at2759"/>
<name>A0A2H3DLG3_ARMGA</name>
<dbReference type="EMBL" id="KZ293651">
    <property type="protein sequence ID" value="PBK96071.1"/>
    <property type="molecule type" value="Genomic_DNA"/>
</dbReference>